<dbReference type="KEGG" id="dsh:Dshi_3689"/>
<accession>A8LT55</accession>
<keyword evidence="1" id="KW-0614">Plasmid</keyword>
<dbReference type="Proteomes" id="UP000006833">
    <property type="component" value="Plasmid pDSHI01"/>
</dbReference>
<keyword evidence="2" id="KW-1185">Reference proteome</keyword>
<dbReference type="HOGENOM" id="CLU_2824190_0_0_5"/>
<gene>
    <name evidence="1" type="ordered locus">Dshi_3689</name>
</gene>
<evidence type="ECO:0000313" key="1">
    <source>
        <dbReference type="EMBL" id="ABV95422.1"/>
    </source>
</evidence>
<name>A8LT55_DINSH</name>
<evidence type="ECO:0000313" key="2">
    <source>
        <dbReference type="Proteomes" id="UP000006833"/>
    </source>
</evidence>
<geneLocation type="plasmid" evidence="1 2">
    <name>pDSHI01</name>
</geneLocation>
<protein>
    <submittedName>
        <fullName evidence="1">Putative resolvase</fullName>
    </submittedName>
</protein>
<organism evidence="1 2">
    <name type="scientific">Dinoroseobacter shibae (strain DSM 16493 / NCIMB 14021 / DFL 12)</name>
    <dbReference type="NCBI Taxonomy" id="398580"/>
    <lineage>
        <taxon>Bacteria</taxon>
        <taxon>Pseudomonadati</taxon>
        <taxon>Pseudomonadota</taxon>
        <taxon>Alphaproteobacteria</taxon>
        <taxon>Rhodobacterales</taxon>
        <taxon>Roseobacteraceae</taxon>
        <taxon>Dinoroseobacter</taxon>
    </lineage>
</organism>
<dbReference type="EMBL" id="CP000831">
    <property type="protein sequence ID" value="ABV95422.1"/>
    <property type="molecule type" value="Genomic_DNA"/>
</dbReference>
<sequence length="66" mass="7244">MMGLQAARARTHKGGRKFALTKAQICMAQAVMASRETSISEFGRNWASNWSHPTDMSTQTVLCAIT</sequence>
<reference evidence="2" key="1">
    <citation type="journal article" date="2010" name="ISME J.">
        <title>The complete genome sequence of the algal symbiont Dinoroseobacter shibae: a hitchhiker's guide to life in the sea.</title>
        <authorList>
            <person name="Wagner-Dobler I."/>
            <person name="Ballhausen B."/>
            <person name="Berger M."/>
            <person name="Brinkhoff T."/>
            <person name="Buchholz I."/>
            <person name="Bunk B."/>
            <person name="Cypionka H."/>
            <person name="Daniel R."/>
            <person name="Drepper T."/>
            <person name="Gerdts G."/>
            <person name="Hahnke S."/>
            <person name="Han C."/>
            <person name="Jahn D."/>
            <person name="Kalhoefer D."/>
            <person name="Kiss H."/>
            <person name="Klenk H.P."/>
            <person name="Kyrpides N."/>
            <person name="Liebl W."/>
            <person name="Liesegang H."/>
            <person name="Meincke L."/>
            <person name="Pati A."/>
            <person name="Petersen J."/>
            <person name="Piekarski T."/>
            <person name="Pommerenke C."/>
            <person name="Pradella S."/>
            <person name="Pukall R."/>
            <person name="Rabus R."/>
            <person name="Stackebrandt E."/>
            <person name="Thole S."/>
            <person name="Thompson L."/>
            <person name="Tielen P."/>
            <person name="Tomasch J."/>
            <person name="von Jan M."/>
            <person name="Wanphrut N."/>
            <person name="Wichels A."/>
            <person name="Zech H."/>
            <person name="Simon M."/>
        </authorList>
    </citation>
    <scope>NUCLEOTIDE SEQUENCE [LARGE SCALE GENOMIC DNA]</scope>
    <source>
        <strain evidence="2">DSM 16493 / NCIMB 14021 / DFL 12</strain>
        <plasmid evidence="2">Plasmid pDSHI01</plasmid>
    </source>
</reference>
<dbReference type="AlphaFoldDB" id="A8LT55"/>
<proteinExistence type="predicted"/>